<evidence type="ECO:0000256" key="3">
    <source>
        <dbReference type="ARBA" id="ARBA00022527"/>
    </source>
</evidence>
<dbReference type="GO" id="GO:0005509">
    <property type="term" value="F:calcium ion binding"/>
    <property type="evidence" value="ECO:0007669"/>
    <property type="project" value="InterPro"/>
</dbReference>
<dbReference type="PROSITE" id="PS50011">
    <property type="entry name" value="PROTEIN_KINASE_DOM"/>
    <property type="match status" value="1"/>
</dbReference>
<dbReference type="PROSITE" id="PS00108">
    <property type="entry name" value="PROTEIN_KINASE_ST"/>
    <property type="match status" value="1"/>
</dbReference>
<accession>A0A9Q1JUT2</accession>
<dbReference type="FunFam" id="1.10.238.10:FF:000015">
    <property type="entry name" value="Calcium-dependent protein kinase 1"/>
    <property type="match status" value="1"/>
</dbReference>
<dbReference type="InterPro" id="IPR017441">
    <property type="entry name" value="Protein_kinase_ATP_BS"/>
</dbReference>
<dbReference type="CDD" id="cd05117">
    <property type="entry name" value="STKc_CAMK"/>
    <property type="match status" value="1"/>
</dbReference>
<evidence type="ECO:0000256" key="5">
    <source>
        <dbReference type="ARBA" id="ARBA00022679"/>
    </source>
</evidence>
<dbReference type="Pfam" id="PF13499">
    <property type="entry name" value="EF-hand_7"/>
    <property type="match status" value="2"/>
</dbReference>
<feature type="domain" description="Protein kinase" evidence="18">
    <location>
        <begin position="35"/>
        <end position="293"/>
    </location>
</feature>
<evidence type="ECO:0000256" key="4">
    <source>
        <dbReference type="ARBA" id="ARBA00022553"/>
    </source>
</evidence>
<keyword evidence="7" id="KW-0677">Repeat</keyword>
<dbReference type="InterPro" id="IPR011009">
    <property type="entry name" value="Kinase-like_dom_sf"/>
</dbReference>
<feature type="region of interest" description="Disordered" evidence="17">
    <location>
        <begin position="1"/>
        <end position="23"/>
    </location>
</feature>
<dbReference type="SUPFAM" id="SSF47473">
    <property type="entry name" value="EF-hand"/>
    <property type="match status" value="1"/>
</dbReference>
<keyword evidence="9" id="KW-0418">Kinase</keyword>
<dbReference type="PANTHER" id="PTHR24349">
    <property type="entry name" value="SERINE/THREONINE-PROTEIN KINASE"/>
    <property type="match status" value="1"/>
</dbReference>
<evidence type="ECO:0000313" key="21">
    <source>
        <dbReference type="Proteomes" id="UP001153076"/>
    </source>
</evidence>
<evidence type="ECO:0000256" key="11">
    <source>
        <dbReference type="ARBA" id="ARBA00022840"/>
    </source>
</evidence>
<keyword evidence="21" id="KW-1185">Reference proteome</keyword>
<dbReference type="FunFam" id="1.10.510.10:FF:001864">
    <property type="entry name" value="Calcium-dependent protein kinase SK5"/>
    <property type="match status" value="1"/>
</dbReference>
<evidence type="ECO:0000256" key="13">
    <source>
        <dbReference type="ARBA" id="ARBA00047899"/>
    </source>
</evidence>
<dbReference type="PROSITE" id="PS00018">
    <property type="entry name" value="EF_HAND_1"/>
    <property type="match status" value="4"/>
</dbReference>
<dbReference type="InterPro" id="IPR018247">
    <property type="entry name" value="EF_Hand_1_Ca_BS"/>
</dbReference>
<comment type="similarity">
    <text evidence="1">Belongs to the protein kinase superfamily. CAMK Ser/Thr protein kinase family. CaMK subfamily.</text>
</comment>
<reference evidence="20" key="1">
    <citation type="submission" date="2022-04" db="EMBL/GenBank/DDBJ databases">
        <title>Carnegiea gigantea Genome sequencing and assembly v2.</title>
        <authorList>
            <person name="Copetti D."/>
            <person name="Sanderson M.J."/>
            <person name="Burquez A."/>
            <person name="Wojciechowski M.F."/>
        </authorList>
    </citation>
    <scope>NUCLEOTIDE SEQUENCE</scope>
    <source>
        <strain evidence="20">SGP5-SGP5p</strain>
        <tissue evidence="20">Aerial part</tissue>
    </source>
</reference>
<keyword evidence="6" id="KW-0479">Metal-binding</keyword>
<protein>
    <recommendedName>
        <fullName evidence="2">non-specific serine/threonine protein kinase</fullName>
        <ecNumber evidence="2">2.7.11.1</ecNumber>
    </recommendedName>
</protein>
<evidence type="ECO:0000256" key="7">
    <source>
        <dbReference type="ARBA" id="ARBA00022737"/>
    </source>
</evidence>
<dbReference type="SMART" id="SM00054">
    <property type="entry name" value="EFh"/>
    <property type="match status" value="4"/>
</dbReference>
<feature type="domain" description="EF-hand" evidence="19">
    <location>
        <begin position="446"/>
        <end position="477"/>
    </location>
</feature>
<dbReference type="EC" id="2.7.11.1" evidence="2"/>
<dbReference type="InterPro" id="IPR011992">
    <property type="entry name" value="EF-hand-dom_pair"/>
</dbReference>
<keyword evidence="4" id="KW-0597">Phosphoprotein</keyword>
<keyword evidence="3" id="KW-0723">Serine/threonine-protein kinase</keyword>
<evidence type="ECO:0000259" key="18">
    <source>
        <dbReference type="PROSITE" id="PS50011"/>
    </source>
</evidence>
<evidence type="ECO:0000256" key="1">
    <source>
        <dbReference type="ARBA" id="ARBA00005354"/>
    </source>
</evidence>
<evidence type="ECO:0000256" key="8">
    <source>
        <dbReference type="ARBA" id="ARBA00022741"/>
    </source>
</evidence>
<dbReference type="Gene3D" id="1.10.238.10">
    <property type="entry name" value="EF-hand"/>
    <property type="match status" value="1"/>
</dbReference>
<comment type="function">
    <text evidence="15">May play a role in signal transduction pathways that involve calcium as a second messenger.</text>
</comment>
<evidence type="ECO:0000256" key="2">
    <source>
        <dbReference type="ARBA" id="ARBA00012513"/>
    </source>
</evidence>
<dbReference type="InterPro" id="IPR002048">
    <property type="entry name" value="EF_hand_dom"/>
</dbReference>
<comment type="catalytic activity">
    <reaction evidence="14">
        <text>L-seryl-[protein] + ATP = O-phospho-L-seryl-[protein] + ADP + H(+)</text>
        <dbReference type="Rhea" id="RHEA:17989"/>
        <dbReference type="Rhea" id="RHEA-COMP:9863"/>
        <dbReference type="Rhea" id="RHEA-COMP:11604"/>
        <dbReference type="ChEBI" id="CHEBI:15378"/>
        <dbReference type="ChEBI" id="CHEBI:29999"/>
        <dbReference type="ChEBI" id="CHEBI:30616"/>
        <dbReference type="ChEBI" id="CHEBI:83421"/>
        <dbReference type="ChEBI" id="CHEBI:456216"/>
        <dbReference type="EC" id="2.7.11.1"/>
    </reaction>
</comment>
<evidence type="ECO:0000259" key="19">
    <source>
        <dbReference type="PROSITE" id="PS50222"/>
    </source>
</evidence>
<feature type="domain" description="EF-hand" evidence="19">
    <location>
        <begin position="336"/>
        <end position="371"/>
    </location>
</feature>
<dbReference type="GO" id="GO:0004674">
    <property type="term" value="F:protein serine/threonine kinase activity"/>
    <property type="evidence" value="ECO:0007669"/>
    <property type="project" value="UniProtKB-KW"/>
</dbReference>
<comment type="catalytic activity">
    <reaction evidence="13">
        <text>L-threonyl-[protein] + ATP = O-phospho-L-threonyl-[protein] + ADP + H(+)</text>
        <dbReference type="Rhea" id="RHEA:46608"/>
        <dbReference type="Rhea" id="RHEA-COMP:11060"/>
        <dbReference type="Rhea" id="RHEA-COMP:11605"/>
        <dbReference type="ChEBI" id="CHEBI:15378"/>
        <dbReference type="ChEBI" id="CHEBI:30013"/>
        <dbReference type="ChEBI" id="CHEBI:30616"/>
        <dbReference type="ChEBI" id="CHEBI:61977"/>
        <dbReference type="ChEBI" id="CHEBI:456216"/>
        <dbReference type="EC" id="2.7.11.1"/>
    </reaction>
</comment>
<feature type="domain" description="EF-hand" evidence="19">
    <location>
        <begin position="408"/>
        <end position="443"/>
    </location>
</feature>
<keyword evidence="8 16" id="KW-0547">Nucleotide-binding</keyword>
<name>A0A9Q1JUT2_9CARY</name>
<dbReference type="Proteomes" id="UP001153076">
    <property type="component" value="Unassembled WGS sequence"/>
</dbReference>
<dbReference type="SUPFAM" id="SSF56112">
    <property type="entry name" value="Protein kinase-like (PK-like)"/>
    <property type="match status" value="1"/>
</dbReference>
<evidence type="ECO:0000256" key="15">
    <source>
        <dbReference type="ARBA" id="ARBA00058232"/>
    </source>
</evidence>
<dbReference type="PROSITE" id="PS50222">
    <property type="entry name" value="EF_HAND_2"/>
    <property type="match status" value="4"/>
</dbReference>
<dbReference type="Pfam" id="PF00069">
    <property type="entry name" value="Pkinase"/>
    <property type="match status" value="1"/>
</dbReference>
<evidence type="ECO:0000256" key="16">
    <source>
        <dbReference type="PROSITE-ProRule" id="PRU10141"/>
    </source>
</evidence>
<dbReference type="FunFam" id="3.30.200.20:FF:000004">
    <property type="entry name" value="Calcium-dependent protein kinase 1"/>
    <property type="match status" value="1"/>
</dbReference>
<keyword evidence="5" id="KW-0808">Transferase</keyword>
<feature type="compositionally biased region" description="Polar residues" evidence="17">
    <location>
        <begin position="11"/>
        <end position="23"/>
    </location>
</feature>
<dbReference type="EMBL" id="JAKOGI010000688">
    <property type="protein sequence ID" value="KAJ8431449.1"/>
    <property type="molecule type" value="Genomic_DNA"/>
</dbReference>
<comment type="similarity">
    <text evidence="12">Belongs to the protein kinase superfamily. Ser/Thr protein kinase family. CDPK subfamily.</text>
</comment>
<dbReference type="FunFam" id="1.10.510.10:FF:001294">
    <property type="entry name" value="CDPK-related kinase 3"/>
    <property type="match status" value="1"/>
</dbReference>
<keyword evidence="10" id="KW-0106">Calcium</keyword>
<dbReference type="SMART" id="SM00220">
    <property type="entry name" value="S_TKc"/>
    <property type="match status" value="1"/>
</dbReference>
<dbReference type="PROSITE" id="PS00107">
    <property type="entry name" value="PROTEIN_KINASE_ATP"/>
    <property type="match status" value="1"/>
</dbReference>
<dbReference type="Gene3D" id="3.30.200.20">
    <property type="entry name" value="Phosphorylase Kinase, domain 1"/>
    <property type="match status" value="1"/>
</dbReference>
<dbReference type="GO" id="GO:0005524">
    <property type="term" value="F:ATP binding"/>
    <property type="evidence" value="ECO:0007669"/>
    <property type="project" value="UniProtKB-UniRule"/>
</dbReference>
<evidence type="ECO:0000256" key="9">
    <source>
        <dbReference type="ARBA" id="ARBA00022777"/>
    </source>
</evidence>
<proteinExistence type="inferred from homology"/>
<sequence length="505" mass="56609">MHSEKPARKLMTSSAGRKPTSSVLPYQTPRLRDHYLIGKKLGQGQFGTTYLCTEKTTGARLACKTIPKRKLLCKEDYDDVWREIQIMHHLSEHNNVVRIKGTYEDSVFVHIVMELCAGGELFDRIVAKGHYSEKQAVQLIKTIVEVVEGCHSLGVMHRDLKPENFLFESPDEDAKLKATDFGLSVFYKPGQQFRDVVGSPYYVAPEVLCKRYGPEIDVWSAGVILYILLSGVPPFWAETESGIFRQILHGKLDFASEPWPNISDSAKDLIRKMLDRDPKKRLTAHEVLCHPWIVDDTIAPDKPLDSAVITRLKQFSAMNKVKKMALRVIAERLSEEEIGGLKELFKMIDTDNSGTITFEELKVGLKKVGSELMESDIRALMDAADIDKNGSIDYGEFLAATLHMNKMEREENLVAAFKYFDKDGSGYITIDELEQACKEFGLADGQLAETIKEIDLDNDGRIDFGEFAAMMRKGDGGMGARSMRGNLNFNLADAFGIQDTATSAS</sequence>
<keyword evidence="11 16" id="KW-0067">ATP-binding</keyword>
<feature type="domain" description="EF-hand" evidence="19">
    <location>
        <begin position="372"/>
        <end position="407"/>
    </location>
</feature>
<organism evidence="20 21">
    <name type="scientific">Carnegiea gigantea</name>
    <dbReference type="NCBI Taxonomy" id="171969"/>
    <lineage>
        <taxon>Eukaryota</taxon>
        <taxon>Viridiplantae</taxon>
        <taxon>Streptophyta</taxon>
        <taxon>Embryophyta</taxon>
        <taxon>Tracheophyta</taxon>
        <taxon>Spermatophyta</taxon>
        <taxon>Magnoliopsida</taxon>
        <taxon>eudicotyledons</taxon>
        <taxon>Gunneridae</taxon>
        <taxon>Pentapetalae</taxon>
        <taxon>Caryophyllales</taxon>
        <taxon>Cactineae</taxon>
        <taxon>Cactaceae</taxon>
        <taxon>Cactoideae</taxon>
        <taxon>Echinocereeae</taxon>
        <taxon>Carnegiea</taxon>
    </lineage>
</organism>
<evidence type="ECO:0000256" key="12">
    <source>
        <dbReference type="ARBA" id="ARBA00024334"/>
    </source>
</evidence>
<comment type="caution">
    <text evidence="20">The sequence shown here is derived from an EMBL/GenBank/DDBJ whole genome shotgun (WGS) entry which is preliminary data.</text>
</comment>
<evidence type="ECO:0000256" key="10">
    <source>
        <dbReference type="ARBA" id="ARBA00022837"/>
    </source>
</evidence>
<dbReference type="InterPro" id="IPR000719">
    <property type="entry name" value="Prot_kinase_dom"/>
</dbReference>
<dbReference type="AlphaFoldDB" id="A0A9Q1JUT2"/>
<evidence type="ECO:0000256" key="14">
    <source>
        <dbReference type="ARBA" id="ARBA00048679"/>
    </source>
</evidence>
<evidence type="ECO:0000313" key="20">
    <source>
        <dbReference type="EMBL" id="KAJ8431449.1"/>
    </source>
</evidence>
<evidence type="ECO:0000256" key="6">
    <source>
        <dbReference type="ARBA" id="ARBA00022723"/>
    </source>
</evidence>
<dbReference type="OrthoDB" id="40902at2759"/>
<dbReference type="InterPro" id="IPR008271">
    <property type="entry name" value="Ser/Thr_kinase_AS"/>
</dbReference>
<evidence type="ECO:0000256" key="17">
    <source>
        <dbReference type="SAM" id="MobiDB-lite"/>
    </source>
</evidence>
<feature type="binding site" evidence="16">
    <location>
        <position position="64"/>
    </location>
    <ligand>
        <name>ATP</name>
        <dbReference type="ChEBI" id="CHEBI:30616"/>
    </ligand>
</feature>
<dbReference type="CDD" id="cd00051">
    <property type="entry name" value="EFh"/>
    <property type="match status" value="2"/>
</dbReference>
<dbReference type="Gene3D" id="1.10.510.10">
    <property type="entry name" value="Transferase(Phosphotransferase) domain 1"/>
    <property type="match status" value="1"/>
</dbReference>
<dbReference type="InterPro" id="IPR050205">
    <property type="entry name" value="CDPK_Ser/Thr_kinases"/>
</dbReference>
<gene>
    <name evidence="20" type="ORF">Cgig2_014942</name>
</gene>